<dbReference type="RefSeq" id="WP_246329989.1">
    <property type="nucleotide sequence ID" value="NZ_JABXXQ010000767.1"/>
</dbReference>
<feature type="transmembrane region" description="Helical" evidence="1">
    <location>
        <begin position="12"/>
        <end position="33"/>
    </location>
</feature>
<sequence length="171" mass="17376">MSAQAVMGRARVEIAVGVLVLCGVVLALVLAMLGSGRRTAEGYTLHASFDHVDGLDIGSDVRVAGVTVGQVTAEHVDPHSFRADVSFTVGDQVRLPTDSSAVITSDGLMGGKYIAIAPGGASEELAPGAQVMLTQGSISLEQLLSKFVFSVANGKDAPKATPAASGKDATP</sequence>
<reference evidence="3 4" key="1">
    <citation type="submission" date="2020-08" db="EMBL/GenBank/DDBJ databases">
        <title>Genomic Encyclopedia of Type Strains, Phase III (KMG-III): the genomes of soil and plant-associated and newly described type strains.</title>
        <authorList>
            <person name="Whitman W."/>
        </authorList>
    </citation>
    <scope>NUCLEOTIDE SEQUENCE [LARGE SCALE GENOMIC DNA]</scope>
    <source>
        <strain evidence="3 4">CECT 8088</strain>
    </source>
</reference>
<keyword evidence="4" id="KW-1185">Reference proteome</keyword>
<dbReference type="AlphaFoldDB" id="A0A839UR65"/>
<dbReference type="Pfam" id="PF02470">
    <property type="entry name" value="MlaD"/>
    <property type="match status" value="1"/>
</dbReference>
<feature type="domain" description="Mce/MlaD" evidence="2">
    <location>
        <begin position="42"/>
        <end position="119"/>
    </location>
</feature>
<dbReference type="GO" id="GO:0015914">
    <property type="term" value="P:phospholipid transport"/>
    <property type="evidence" value="ECO:0007669"/>
    <property type="project" value="InterPro"/>
</dbReference>
<keyword evidence="1" id="KW-0812">Transmembrane</keyword>
<keyword evidence="1" id="KW-0472">Membrane</keyword>
<organism evidence="3 4">
    <name type="scientific">Endobacter medicaginis</name>
    <dbReference type="NCBI Taxonomy" id="1181271"/>
    <lineage>
        <taxon>Bacteria</taxon>
        <taxon>Pseudomonadati</taxon>
        <taxon>Pseudomonadota</taxon>
        <taxon>Alphaproteobacteria</taxon>
        <taxon>Acetobacterales</taxon>
        <taxon>Acetobacteraceae</taxon>
        <taxon>Endobacter</taxon>
    </lineage>
</organism>
<gene>
    <name evidence="3" type="ORF">FHR90_000492</name>
</gene>
<evidence type="ECO:0000256" key="1">
    <source>
        <dbReference type="SAM" id="Phobius"/>
    </source>
</evidence>
<dbReference type="Proteomes" id="UP000557688">
    <property type="component" value="Unassembled WGS sequence"/>
</dbReference>
<evidence type="ECO:0000259" key="2">
    <source>
        <dbReference type="Pfam" id="PF02470"/>
    </source>
</evidence>
<keyword evidence="1" id="KW-1133">Transmembrane helix</keyword>
<accession>A0A839UR65</accession>
<comment type="caution">
    <text evidence="3">The sequence shown here is derived from an EMBL/GenBank/DDBJ whole genome shotgun (WGS) entry which is preliminary data.</text>
</comment>
<proteinExistence type="predicted"/>
<dbReference type="PANTHER" id="PTHR33371">
    <property type="entry name" value="INTERMEMBRANE PHOSPHOLIPID TRANSPORT SYSTEM BINDING PROTEIN MLAD-RELATED"/>
    <property type="match status" value="1"/>
</dbReference>
<dbReference type="EMBL" id="JACHXV010000002">
    <property type="protein sequence ID" value="MBB3172678.1"/>
    <property type="molecule type" value="Genomic_DNA"/>
</dbReference>
<name>A0A839UR65_9PROT</name>
<dbReference type="PANTHER" id="PTHR33371:SF4">
    <property type="entry name" value="INTERMEMBRANE PHOSPHOLIPID TRANSPORT SYSTEM BINDING PROTEIN MLAD"/>
    <property type="match status" value="1"/>
</dbReference>
<dbReference type="InterPro" id="IPR052336">
    <property type="entry name" value="MlaD_Phospholipid_Transporter"/>
</dbReference>
<dbReference type="InterPro" id="IPR030970">
    <property type="entry name" value="ABC_MlaD"/>
</dbReference>
<evidence type="ECO:0000313" key="3">
    <source>
        <dbReference type="EMBL" id="MBB3172678.1"/>
    </source>
</evidence>
<dbReference type="InterPro" id="IPR003399">
    <property type="entry name" value="Mce/MlaD"/>
</dbReference>
<protein>
    <submittedName>
        <fullName evidence="3">Phospholipid/cholesterol/gamma-HCH transport system substrate-binding protein</fullName>
    </submittedName>
</protein>
<dbReference type="NCBIfam" id="TIGR04430">
    <property type="entry name" value="OM_asym_MlaD"/>
    <property type="match status" value="1"/>
</dbReference>
<evidence type="ECO:0000313" key="4">
    <source>
        <dbReference type="Proteomes" id="UP000557688"/>
    </source>
</evidence>